<evidence type="ECO:0000313" key="6">
    <source>
        <dbReference type="Proteomes" id="UP000199163"/>
    </source>
</evidence>
<proteinExistence type="predicted"/>
<sequence>MKQDEQHIREHVKQKTVTLPDGTTLPCIGQGTWHMGEKQADRKQEVHALQFGIDLGMTVLDTAEMYGDGEAERVAGEAIKGRRDEVFLVSKVYPHHAGREHLQAACENSLKRLETDTIDLYLLHWRGSVPLAETIEEMEKLKAAGKIKRWGVSNFDTADMNELISKKDGHYCMTNQVLYHLGSRGIEYDLLPWQKQQNMPVMAYCPLAQGGALRQQLLTNPTINEIADCYEASPLQVALAWTVVSNHVISIPKASNQRHVKENARAASISLTKEECLQLDQAFPPPTRKMPLDIV</sequence>
<evidence type="ECO:0000313" key="5">
    <source>
        <dbReference type="EMBL" id="SDI20691.1"/>
    </source>
</evidence>
<dbReference type="GO" id="GO:0016491">
    <property type="term" value="F:oxidoreductase activity"/>
    <property type="evidence" value="ECO:0007669"/>
    <property type="project" value="InterPro"/>
</dbReference>
<dbReference type="InterPro" id="IPR023210">
    <property type="entry name" value="NADP_OxRdtase_dom"/>
</dbReference>
<evidence type="ECO:0000259" key="4">
    <source>
        <dbReference type="Pfam" id="PF00248"/>
    </source>
</evidence>
<feature type="binding site" evidence="2">
    <location>
        <position position="124"/>
    </location>
    <ligand>
        <name>substrate</name>
    </ligand>
</feature>
<dbReference type="STRING" id="568899.SAMN05192534_1257"/>
<feature type="active site" description="Proton donor" evidence="1">
    <location>
        <position position="66"/>
    </location>
</feature>
<dbReference type="SUPFAM" id="SSF51430">
    <property type="entry name" value="NAD(P)-linked oxidoreductase"/>
    <property type="match status" value="1"/>
</dbReference>
<gene>
    <name evidence="5" type="ORF">SAMN05192534_1257</name>
</gene>
<feature type="domain" description="NADP-dependent oxidoreductase" evidence="4">
    <location>
        <begin position="28"/>
        <end position="281"/>
    </location>
</feature>
<keyword evidence="6" id="KW-1185">Reference proteome</keyword>
<name>A0A1G8IPF9_9BACI</name>
<dbReference type="PRINTS" id="PR00069">
    <property type="entry name" value="ALDKETRDTASE"/>
</dbReference>
<dbReference type="Pfam" id="PF00248">
    <property type="entry name" value="Aldo_ket_red"/>
    <property type="match status" value="1"/>
</dbReference>
<organism evidence="5 6">
    <name type="scientific">Alteribacillus persepolensis</name>
    <dbReference type="NCBI Taxonomy" id="568899"/>
    <lineage>
        <taxon>Bacteria</taxon>
        <taxon>Bacillati</taxon>
        <taxon>Bacillota</taxon>
        <taxon>Bacilli</taxon>
        <taxon>Bacillales</taxon>
        <taxon>Bacillaceae</taxon>
        <taxon>Alteribacillus</taxon>
    </lineage>
</organism>
<dbReference type="CDD" id="cd19138">
    <property type="entry name" value="AKR_YeaE"/>
    <property type="match status" value="1"/>
</dbReference>
<dbReference type="PANTHER" id="PTHR43638:SF3">
    <property type="entry name" value="ALDEHYDE REDUCTASE"/>
    <property type="match status" value="1"/>
</dbReference>
<dbReference type="AlphaFoldDB" id="A0A1G8IPF9"/>
<dbReference type="Gene3D" id="3.20.20.100">
    <property type="entry name" value="NADP-dependent oxidoreductase domain"/>
    <property type="match status" value="1"/>
</dbReference>
<dbReference type="Proteomes" id="UP000199163">
    <property type="component" value="Unassembled WGS sequence"/>
</dbReference>
<dbReference type="EMBL" id="FNDK01000025">
    <property type="protein sequence ID" value="SDI20691.1"/>
    <property type="molecule type" value="Genomic_DNA"/>
</dbReference>
<dbReference type="InterPro" id="IPR036812">
    <property type="entry name" value="NAD(P)_OxRdtase_dom_sf"/>
</dbReference>
<dbReference type="PANTHER" id="PTHR43638">
    <property type="entry name" value="OXIDOREDUCTASE, ALDO/KETO REDUCTASE FAMILY PROTEIN"/>
    <property type="match status" value="1"/>
</dbReference>
<reference evidence="5 6" key="1">
    <citation type="submission" date="2016-10" db="EMBL/GenBank/DDBJ databases">
        <authorList>
            <person name="de Groot N.N."/>
        </authorList>
    </citation>
    <scope>NUCLEOTIDE SEQUENCE [LARGE SCALE GENOMIC DNA]</scope>
    <source>
        <strain evidence="5 6">DSM 21632</strain>
    </source>
</reference>
<dbReference type="PIRSF" id="PIRSF000097">
    <property type="entry name" value="AKR"/>
    <property type="match status" value="1"/>
</dbReference>
<protein>
    <submittedName>
        <fullName evidence="5">Aldo/keto reductase</fullName>
    </submittedName>
</protein>
<evidence type="ECO:0000256" key="2">
    <source>
        <dbReference type="PIRSR" id="PIRSR000097-2"/>
    </source>
</evidence>
<dbReference type="InterPro" id="IPR020471">
    <property type="entry name" value="AKR"/>
</dbReference>
<feature type="site" description="Lowers pKa of active site Tyr" evidence="3">
    <location>
        <position position="91"/>
    </location>
</feature>
<accession>A0A1G8IPF9</accession>
<evidence type="ECO:0000256" key="1">
    <source>
        <dbReference type="PIRSR" id="PIRSR000097-1"/>
    </source>
</evidence>
<evidence type="ECO:0000256" key="3">
    <source>
        <dbReference type="PIRSR" id="PIRSR000097-3"/>
    </source>
</evidence>